<protein>
    <submittedName>
        <fullName evidence="3">Predicted dehydrogenase</fullName>
    </submittedName>
</protein>
<dbReference type="Pfam" id="PF01408">
    <property type="entry name" value="GFO_IDH_MocA"/>
    <property type="match status" value="1"/>
</dbReference>
<organism evidence="3 4">
    <name type="scientific">Chitinophaga niabensis</name>
    <dbReference type="NCBI Taxonomy" id="536979"/>
    <lineage>
        <taxon>Bacteria</taxon>
        <taxon>Pseudomonadati</taxon>
        <taxon>Bacteroidota</taxon>
        <taxon>Chitinophagia</taxon>
        <taxon>Chitinophagales</taxon>
        <taxon>Chitinophagaceae</taxon>
        <taxon>Chitinophaga</taxon>
    </lineage>
</organism>
<gene>
    <name evidence="3" type="ORF">SAMN04488055_4626</name>
</gene>
<accession>A0A1N6JY05</accession>
<dbReference type="Gene3D" id="3.40.50.720">
    <property type="entry name" value="NAD(P)-binding Rossmann-like Domain"/>
    <property type="match status" value="1"/>
</dbReference>
<name>A0A1N6JY05_9BACT</name>
<dbReference type="AlphaFoldDB" id="A0A1N6JY05"/>
<evidence type="ECO:0000259" key="1">
    <source>
        <dbReference type="Pfam" id="PF01408"/>
    </source>
</evidence>
<dbReference type="Proteomes" id="UP000185003">
    <property type="component" value="Unassembled WGS sequence"/>
</dbReference>
<proteinExistence type="predicted"/>
<dbReference type="InterPro" id="IPR050463">
    <property type="entry name" value="Gfo/Idh/MocA_oxidrdct_glycsds"/>
</dbReference>
<dbReference type="SUPFAM" id="SSF51735">
    <property type="entry name" value="NAD(P)-binding Rossmann-fold domains"/>
    <property type="match status" value="1"/>
</dbReference>
<reference evidence="3 4" key="1">
    <citation type="submission" date="2016-11" db="EMBL/GenBank/DDBJ databases">
        <authorList>
            <person name="Jaros S."/>
            <person name="Januszkiewicz K."/>
            <person name="Wedrychowicz H."/>
        </authorList>
    </citation>
    <scope>NUCLEOTIDE SEQUENCE [LARGE SCALE GENOMIC DNA]</scope>
    <source>
        <strain evidence="3 4">DSM 24787</strain>
    </source>
</reference>
<dbReference type="Gene3D" id="3.30.360.10">
    <property type="entry name" value="Dihydrodipicolinate Reductase, domain 2"/>
    <property type="match status" value="1"/>
</dbReference>
<dbReference type="SUPFAM" id="SSF55347">
    <property type="entry name" value="Glyceraldehyde-3-phosphate dehydrogenase-like, C-terminal domain"/>
    <property type="match status" value="1"/>
</dbReference>
<dbReference type="PANTHER" id="PTHR43818">
    <property type="entry name" value="BCDNA.GH03377"/>
    <property type="match status" value="1"/>
</dbReference>
<dbReference type="PANTHER" id="PTHR43818:SF5">
    <property type="entry name" value="OXIDOREDUCTASE FAMILY PROTEIN"/>
    <property type="match status" value="1"/>
</dbReference>
<evidence type="ECO:0000313" key="4">
    <source>
        <dbReference type="Proteomes" id="UP000185003"/>
    </source>
</evidence>
<keyword evidence="4" id="KW-1185">Reference proteome</keyword>
<evidence type="ECO:0000259" key="2">
    <source>
        <dbReference type="Pfam" id="PF19051"/>
    </source>
</evidence>
<feature type="domain" description="Gfo/Idh/MocA-like oxidoreductase bacterial type C-terminal" evidence="2">
    <location>
        <begin position="198"/>
        <end position="413"/>
    </location>
</feature>
<dbReference type="RefSeq" id="WP_074241943.1">
    <property type="nucleotide sequence ID" value="NZ_FSRA01000002.1"/>
</dbReference>
<dbReference type="GO" id="GO:0000166">
    <property type="term" value="F:nucleotide binding"/>
    <property type="evidence" value="ECO:0007669"/>
    <property type="project" value="InterPro"/>
</dbReference>
<feature type="domain" description="Gfo/Idh/MocA-like oxidoreductase N-terminal" evidence="1">
    <location>
        <begin position="40"/>
        <end position="159"/>
    </location>
</feature>
<sequence>MKKTISRRKFIGNAATLSAFLILPRHVLGGKGFIAPSDQINLGFIGAGRRALSLRDSFMPIEGVKIIASCDVYTSKLNSFCKNIGTSCVPYHNFTELLQQKSIDAVVIATPDHWHATMAVKAAEAGKDIYCEKPLSLTVVEGRKMADATAKHKRVFQTGSMQRSAPEFRQAVELIRNGHIGEVKTIKVSIGGPPVPYNLPAETVPTDLDWDLWLGPNEFVHYNHELNPVIGDPLWGRWRDFKGLGGGDITDWGAHMFDIVQWALDMDHSGPVEFIPPGNDVKHLTMKYANGVIMTHEDFGKPHGIQFNGTEGVIEIQRKKLVTTPDTLKDKTTFEKQVYHSDNHYKDFLKAMRDRSKPVSDIESGHRSASVGNLANIAYDLKVPLKWDPVKEKFLNNKAADKQLFRKMKKQWAV</sequence>
<dbReference type="STRING" id="536979.SAMN04488055_4626"/>
<evidence type="ECO:0000313" key="3">
    <source>
        <dbReference type="EMBL" id="SIO48926.1"/>
    </source>
</evidence>
<dbReference type="InterPro" id="IPR043906">
    <property type="entry name" value="Gfo/Idh/MocA_OxRdtase_bact_C"/>
</dbReference>
<dbReference type="OrthoDB" id="9763611at2"/>
<dbReference type="InterPro" id="IPR036291">
    <property type="entry name" value="NAD(P)-bd_dom_sf"/>
</dbReference>
<dbReference type="Pfam" id="PF19051">
    <property type="entry name" value="GFO_IDH_MocA_C2"/>
    <property type="match status" value="1"/>
</dbReference>
<dbReference type="EMBL" id="FSRA01000002">
    <property type="protein sequence ID" value="SIO48926.1"/>
    <property type="molecule type" value="Genomic_DNA"/>
</dbReference>
<dbReference type="InterPro" id="IPR000683">
    <property type="entry name" value="Gfo/Idh/MocA-like_OxRdtase_N"/>
</dbReference>